<protein>
    <submittedName>
        <fullName evidence="1">Uncharacterized protein</fullName>
    </submittedName>
</protein>
<organism evidence="1 2">
    <name type="scientific">Lithospermum erythrorhizon</name>
    <name type="common">Purple gromwell</name>
    <name type="synonym">Lithospermum officinale var. erythrorhizon</name>
    <dbReference type="NCBI Taxonomy" id="34254"/>
    <lineage>
        <taxon>Eukaryota</taxon>
        <taxon>Viridiplantae</taxon>
        <taxon>Streptophyta</taxon>
        <taxon>Embryophyta</taxon>
        <taxon>Tracheophyta</taxon>
        <taxon>Spermatophyta</taxon>
        <taxon>Magnoliopsida</taxon>
        <taxon>eudicotyledons</taxon>
        <taxon>Gunneridae</taxon>
        <taxon>Pentapetalae</taxon>
        <taxon>asterids</taxon>
        <taxon>lamiids</taxon>
        <taxon>Boraginales</taxon>
        <taxon>Boraginaceae</taxon>
        <taxon>Boraginoideae</taxon>
        <taxon>Lithospermeae</taxon>
        <taxon>Lithospermum</taxon>
    </lineage>
</organism>
<dbReference type="Proteomes" id="UP001454036">
    <property type="component" value="Unassembled WGS sequence"/>
</dbReference>
<reference evidence="1 2" key="1">
    <citation type="submission" date="2024-01" db="EMBL/GenBank/DDBJ databases">
        <title>The complete chloroplast genome sequence of Lithospermum erythrorhizon: insights into the phylogenetic relationship among Boraginaceae species and the maternal lineages of purple gromwells.</title>
        <authorList>
            <person name="Okada T."/>
            <person name="Watanabe K."/>
        </authorList>
    </citation>
    <scope>NUCLEOTIDE SEQUENCE [LARGE SCALE GENOMIC DNA]</scope>
</reference>
<dbReference type="PANTHER" id="PTHR34222">
    <property type="entry name" value="GAG_PRE-INTEGRS DOMAIN-CONTAINING PROTEIN"/>
    <property type="match status" value="1"/>
</dbReference>
<keyword evidence="2" id="KW-1185">Reference proteome</keyword>
<gene>
    <name evidence="1" type="ORF">LIER_22051</name>
</gene>
<evidence type="ECO:0000313" key="1">
    <source>
        <dbReference type="EMBL" id="GAA0167025.1"/>
    </source>
</evidence>
<name>A0AAV3QTZ4_LITER</name>
<dbReference type="AlphaFoldDB" id="A0AAV3QTZ4"/>
<evidence type="ECO:0000313" key="2">
    <source>
        <dbReference type="Proteomes" id="UP001454036"/>
    </source>
</evidence>
<sequence>MALDDYYNKLIGLFDELARLKPPGNCTCGKCTCGVVTHYEKDREEERLHQFFVGIDDDLYGVVRSNLLSREPMPTLDEAYNVFVQDENSKTIAIRRKNRTRFMLLLFPRIQEERRQGKSGAVHPAAVAPGAVGRGRGSTPQVNVVAVPEHVGLPVEQTRGDSLVDLKPDQVRVLMNMIRNQQTDSLTGE</sequence>
<accession>A0AAV3QTZ4</accession>
<dbReference type="PANTHER" id="PTHR34222:SF94">
    <property type="entry name" value="CCHC-TYPE DOMAIN-CONTAINING PROTEIN"/>
    <property type="match status" value="1"/>
</dbReference>
<comment type="caution">
    <text evidence="1">The sequence shown here is derived from an EMBL/GenBank/DDBJ whole genome shotgun (WGS) entry which is preliminary data.</text>
</comment>
<proteinExistence type="predicted"/>
<dbReference type="EMBL" id="BAABME010005937">
    <property type="protein sequence ID" value="GAA0167025.1"/>
    <property type="molecule type" value="Genomic_DNA"/>
</dbReference>